<sequence>MASQCGMLSPCHCRGTRESMLSVNEVKHCLTEYIMWLAHKWLHRESAGPLYRLLISFRNDASDVFGDLKEIESSLPWDNVESCTNIIKCIIKNDAMKTTKEVCAIIGLCTQAVIFREEGLAGDRWLNVMIIMRKILHENDYVTLWNHIRTVKS</sequence>
<organismHost>
    <name type="scientific">Felis catus</name>
    <name type="common">Cat</name>
    <name type="synonym">Felis silvestris catus</name>
    <dbReference type="NCBI Taxonomy" id="9685"/>
</organismHost>
<evidence type="ECO:0000313" key="1">
    <source>
        <dbReference type="EMBL" id="SNB53726.1"/>
    </source>
</evidence>
<organismHost>
    <name type="scientific">Microtus agrestis</name>
    <name type="common">Short-tailed field vole</name>
    <dbReference type="NCBI Taxonomy" id="29092"/>
</organismHost>
<dbReference type="InterPro" id="IPR043018">
    <property type="entry name" value="Poxvirus_sf"/>
</dbReference>
<dbReference type="EMBL" id="LT896721">
    <property type="protein sequence ID" value="SNB54351.1"/>
    <property type="molecule type" value="Genomic_DNA"/>
</dbReference>
<dbReference type="Proteomes" id="UP000272857">
    <property type="component" value="Segment"/>
</dbReference>
<dbReference type="Pfam" id="PF06227">
    <property type="entry name" value="Poxv_Bcl-2-like"/>
    <property type="match status" value="1"/>
</dbReference>
<dbReference type="Gene3D" id="1.10.437.20">
    <property type="entry name" value="dsDNA poxvirus"/>
    <property type="match status" value="1"/>
</dbReference>
<protein>
    <submittedName>
        <fullName evidence="1">CPXV009 protein</fullName>
    </submittedName>
    <submittedName>
        <fullName evidence="2">CPXV222 protein</fullName>
    </submittedName>
</protein>
<dbReference type="InterPro" id="IPR022819">
    <property type="entry name" value="Poxvirus_Bcl-2-like"/>
</dbReference>
<organism evidence="1">
    <name type="scientific">Cowpox virus</name>
    <name type="common">CPV</name>
    <dbReference type="NCBI Taxonomy" id="10243"/>
    <lineage>
        <taxon>Viruses</taxon>
        <taxon>Varidnaviria</taxon>
        <taxon>Bamfordvirae</taxon>
        <taxon>Nucleocytoviricota</taxon>
        <taxon>Pokkesviricetes</taxon>
        <taxon>Chitovirales</taxon>
        <taxon>Poxviridae</taxon>
        <taxon>Chordopoxvirinae</taxon>
        <taxon>Orthopoxvirus</taxon>
        <taxon>Orthopoxvirus cowpox</taxon>
    </lineage>
</organism>
<dbReference type="PIRSF" id="PIRSF017324">
    <property type="entry name" value="UCP017324"/>
    <property type="match status" value="1"/>
</dbReference>
<organismHost>
    <name type="scientific">Loxodonta africana</name>
    <name type="common">African elephant</name>
    <dbReference type="NCBI Taxonomy" id="9785"/>
</organismHost>
<organismHost>
    <name type="scientific">Bos taurus</name>
    <name type="common">Bovine</name>
    <dbReference type="NCBI Taxonomy" id="9913"/>
</organismHost>
<proteinExistence type="predicted"/>
<organismHost>
    <name type="scientific">Apodemus sylvaticus</name>
    <name type="common">European woodmouse</name>
    <dbReference type="NCBI Taxonomy" id="10129"/>
</organismHost>
<name>A0A212Q387_COWPX</name>
<reference evidence="1" key="1">
    <citation type="submission" date="2017-06" db="EMBL/GenBank/DDBJ databases">
        <authorList>
            <person name="Kim H.J."/>
            <person name="Triplett B.A."/>
        </authorList>
    </citation>
    <scope>NUCLEOTIDE SEQUENCE</scope>
    <source>
        <strain evidence="1">Ger 2010 MKY</strain>
    </source>
</reference>
<dbReference type="EMBL" id="LT896721">
    <property type="protein sequence ID" value="SNB53726.1"/>
    <property type="molecule type" value="Genomic_DNA"/>
</dbReference>
<dbReference type="InterPro" id="IPR011212">
    <property type="entry name" value="Poxvirus_B14/B22/C16"/>
</dbReference>
<organismHost>
    <name type="scientific">Myodes glareolus</name>
    <name type="common">Bank vole</name>
    <name type="synonym">Clethrionomys glareolus</name>
    <dbReference type="NCBI Taxonomy" id="447135"/>
</organismHost>
<organismHost>
    <name type="scientific">Mus musculus</name>
    <name type="common">Mouse</name>
    <dbReference type="NCBI Taxonomy" id="10090"/>
</organismHost>
<organismHost>
    <name type="scientific">Homo sapiens</name>
    <name type="common">Human</name>
    <dbReference type="NCBI Taxonomy" id="9606"/>
</organismHost>
<gene>
    <name evidence="1" type="primary">CPXV009</name>
    <name evidence="2" type="synonym">CPXV222</name>
</gene>
<accession>A0A212Q387</accession>
<evidence type="ECO:0000313" key="2">
    <source>
        <dbReference type="EMBL" id="SNB54351.1"/>
    </source>
</evidence>